<dbReference type="InterPro" id="IPR037401">
    <property type="entry name" value="SnoaL-like"/>
</dbReference>
<dbReference type="EMBL" id="BOML01000071">
    <property type="protein sequence ID" value="GIE06999.1"/>
    <property type="molecule type" value="Genomic_DNA"/>
</dbReference>
<keyword evidence="3" id="KW-1185">Reference proteome</keyword>
<dbReference type="Pfam" id="PF12680">
    <property type="entry name" value="SnoaL_2"/>
    <property type="match status" value="2"/>
</dbReference>
<dbReference type="Proteomes" id="UP000637628">
    <property type="component" value="Unassembled WGS sequence"/>
</dbReference>
<dbReference type="RefSeq" id="WP_203734853.1">
    <property type="nucleotide sequence ID" value="NZ_BAAATX010000028.1"/>
</dbReference>
<protein>
    <recommendedName>
        <fullName evidence="1">SnoaL-like domain-containing protein</fullName>
    </recommendedName>
</protein>
<name>A0ABQ3ZB12_9ACTN</name>
<sequence length="271" mass="29338">MPWFPDFAGAAELVRQETRAAGRADPVKQYLTALTAGDTHALEDVWPGEVVIFDPKAGEVRGHRELRHFLRLSRDLLAVRYARTEPSARTVDGGRAVAEFEARIDGGVAWPIAVVAESPDERSVVFRSYFSRRPLDGHHHLRLAILKGAAIPLGDDAGRFQDALSAGDAKAAAGLFAPAGYLREPNGTVHRGPAALTAYFQRCFADGGIELEPCAVTDDGVRCAIEFNFIRWGKHDLPPQAGLAVLERGPNGKLAAARIYDDVEPPARKAA</sequence>
<accession>A0ABQ3ZB12</accession>
<gene>
    <name evidence="2" type="ORF">Adu01nite_83490</name>
</gene>
<dbReference type="InterPro" id="IPR032710">
    <property type="entry name" value="NTF2-like_dom_sf"/>
</dbReference>
<dbReference type="Gene3D" id="3.10.450.50">
    <property type="match status" value="2"/>
</dbReference>
<evidence type="ECO:0000313" key="3">
    <source>
        <dbReference type="Proteomes" id="UP000637628"/>
    </source>
</evidence>
<reference evidence="2 3" key="1">
    <citation type="submission" date="2021-01" db="EMBL/GenBank/DDBJ databases">
        <title>Whole genome shotgun sequence of Actinoplanes durhamensis NBRC 14914.</title>
        <authorList>
            <person name="Komaki H."/>
            <person name="Tamura T."/>
        </authorList>
    </citation>
    <scope>NUCLEOTIDE SEQUENCE [LARGE SCALE GENOMIC DNA]</scope>
    <source>
        <strain evidence="2 3">NBRC 14914</strain>
    </source>
</reference>
<proteinExistence type="predicted"/>
<evidence type="ECO:0000259" key="1">
    <source>
        <dbReference type="Pfam" id="PF12680"/>
    </source>
</evidence>
<feature type="domain" description="SnoaL-like" evidence="1">
    <location>
        <begin position="159"/>
        <end position="229"/>
    </location>
</feature>
<comment type="caution">
    <text evidence="2">The sequence shown here is derived from an EMBL/GenBank/DDBJ whole genome shotgun (WGS) entry which is preliminary data.</text>
</comment>
<organism evidence="2 3">
    <name type="scientific">Paractinoplanes durhamensis</name>
    <dbReference type="NCBI Taxonomy" id="113563"/>
    <lineage>
        <taxon>Bacteria</taxon>
        <taxon>Bacillati</taxon>
        <taxon>Actinomycetota</taxon>
        <taxon>Actinomycetes</taxon>
        <taxon>Micromonosporales</taxon>
        <taxon>Micromonosporaceae</taxon>
        <taxon>Paractinoplanes</taxon>
    </lineage>
</organism>
<evidence type="ECO:0000313" key="2">
    <source>
        <dbReference type="EMBL" id="GIE06999.1"/>
    </source>
</evidence>
<feature type="domain" description="SnoaL-like" evidence="1">
    <location>
        <begin position="27"/>
        <end position="117"/>
    </location>
</feature>
<dbReference type="SUPFAM" id="SSF54427">
    <property type="entry name" value="NTF2-like"/>
    <property type="match status" value="2"/>
</dbReference>